<evidence type="ECO:0000313" key="3">
    <source>
        <dbReference type="Proteomes" id="UP001500307"/>
    </source>
</evidence>
<name>A0ABP8SVG5_9ACTN</name>
<keyword evidence="1" id="KW-1133">Transmembrane helix</keyword>
<organism evidence="2 3">
    <name type="scientific">Micromonospora coerulea</name>
    <dbReference type="NCBI Taxonomy" id="47856"/>
    <lineage>
        <taxon>Bacteria</taxon>
        <taxon>Bacillati</taxon>
        <taxon>Actinomycetota</taxon>
        <taxon>Actinomycetes</taxon>
        <taxon>Micromonosporales</taxon>
        <taxon>Micromonosporaceae</taxon>
        <taxon>Micromonospora</taxon>
    </lineage>
</organism>
<evidence type="ECO:0000256" key="1">
    <source>
        <dbReference type="SAM" id="Phobius"/>
    </source>
</evidence>
<dbReference type="Proteomes" id="UP001500307">
    <property type="component" value="Unassembled WGS sequence"/>
</dbReference>
<feature type="transmembrane region" description="Helical" evidence="1">
    <location>
        <begin position="17"/>
        <end position="37"/>
    </location>
</feature>
<keyword evidence="1" id="KW-0812">Transmembrane</keyword>
<gene>
    <name evidence="2" type="ORF">GCM10023176_47670</name>
</gene>
<accession>A0ABP8SVG5</accession>
<keyword evidence="1" id="KW-0472">Membrane</keyword>
<reference evidence="3" key="1">
    <citation type="journal article" date="2019" name="Int. J. Syst. Evol. Microbiol.">
        <title>The Global Catalogue of Microorganisms (GCM) 10K type strain sequencing project: providing services to taxonomists for standard genome sequencing and annotation.</title>
        <authorList>
            <consortium name="The Broad Institute Genomics Platform"/>
            <consortium name="The Broad Institute Genome Sequencing Center for Infectious Disease"/>
            <person name="Wu L."/>
            <person name="Ma J."/>
        </authorList>
    </citation>
    <scope>NUCLEOTIDE SEQUENCE [LARGE SCALE GENOMIC DNA]</scope>
    <source>
        <strain evidence="3">JCM 3175</strain>
    </source>
</reference>
<dbReference type="RefSeq" id="WP_346123002.1">
    <property type="nucleotide sequence ID" value="NZ_BAABGU010000030.1"/>
</dbReference>
<evidence type="ECO:0000313" key="2">
    <source>
        <dbReference type="EMBL" id="GAA4576386.1"/>
    </source>
</evidence>
<dbReference type="EMBL" id="BAABGU010000030">
    <property type="protein sequence ID" value="GAA4576386.1"/>
    <property type="molecule type" value="Genomic_DNA"/>
</dbReference>
<keyword evidence="3" id="KW-1185">Reference proteome</keyword>
<sequence>MAYAAAGVVGWLVNVPAALVVLLLLPFFYGLSSNGFYDLRRRLRHR</sequence>
<comment type="caution">
    <text evidence="2">The sequence shown here is derived from an EMBL/GenBank/DDBJ whole genome shotgun (WGS) entry which is preliminary data.</text>
</comment>
<proteinExistence type="predicted"/>
<protein>
    <submittedName>
        <fullName evidence="2">Uncharacterized protein</fullName>
    </submittedName>
</protein>